<protein>
    <submittedName>
        <fullName evidence="2">Uncharacterized protein</fullName>
    </submittedName>
</protein>
<proteinExistence type="predicted"/>
<dbReference type="PROSITE" id="PS51128">
    <property type="entry name" value="ZF_DKSA_2"/>
    <property type="match status" value="1"/>
</dbReference>
<reference evidence="2" key="1">
    <citation type="submission" date="2020-04" db="EMBL/GenBank/DDBJ databases">
        <authorList>
            <person name="Chiriac C."/>
            <person name="Salcher M."/>
            <person name="Ghai R."/>
            <person name="Kavagutti S V."/>
        </authorList>
    </citation>
    <scope>NUCLEOTIDE SEQUENCE</scope>
</reference>
<sequence>MSELIKYCKCGVQIPEARLKILPNTHTCVNCSDVQTKKPVIVQRGQGDHTYTETVVLDHEEYVKYVEEENKFKKRMSSGLDIPNM</sequence>
<evidence type="ECO:0000256" key="1">
    <source>
        <dbReference type="PROSITE-ProRule" id="PRU00510"/>
    </source>
</evidence>
<dbReference type="Gene3D" id="1.20.120.910">
    <property type="entry name" value="DksA, coiled-coil domain"/>
    <property type="match status" value="1"/>
</dbReference>
<gene>
    <name evidence="2" type="ORF">UFOVP331_100</name>
</gene>
<accession>A0A6J5M0F8</accession>
<evidence type="ECO:0000313" key="2">
    <source>
        <dbReference type="EMBL" id="CAB4138540.1"/>
    </source>
</evidence>
<organism evidence="2">
    <name type="scientific">uncultured Caudovirales phage</name>
    <dbReference type="NCBI Taxonomy" id="2100421"/>
    <lineage>
        <taxon>Viruses</taxon>
        <taxon>Duplodnaviria</taxon>
        <taxon>Heunggongvirae</taxon>
        <taxon>Uroviricota</taxon>
        <taxon>Caudoviricetes</taxon>
        <taxon>Peduoviridae</taxon>
        <taxon>Maltschvirus</taxon>
        <taxon>Maltschvirus maltsch</taxon>
    </lineage>
</organism>
<dbReference type="EMBL" id="LR796345">
    <property type="protein sequence ID" value="CAB4138540.1"/>
    <property type="molecule type" value="Genomic_DNA"/>
</dbReference>
<name>A0A6J5M0F8_9CAUD</name>
<comment type="caution">
    <text evidence="1">Lacks conserved residue(s) required for the propagation of feature annotation.</text>
</comment>